<feature type="transmembrane region" description="Helical" evidence="1">
    <location>
        <begin position="178"/>
        <end position="199"/>
    </location>
</feature>
<evidence type="ECO:0000256" key="1">
    <source>
        <dbReference type="SAM" id="Phobius"/>
    </source>
</evidence>
<comment type="caution">
    <text evidence="3">The sequence shown here is derived from an EMBL/GenBank/DDBJ whole genome shotgun (WGS) entry which is preliminary data.</text>
</comment>
<gene>
    <name evidence="3" type="ORF">LVY65_07080</name>
</gene>
<keyword evidence="1" id="KW-0472">Membrane</keyword>
<dbReference type="InterPro" id="IPR026841">
    <property type="entry name" value="Aur1/Ipt1"/>
</dbReference>
<keyword evidence="1" id="KW-0812">Transmembrane</keyword>
<feature type="transmembrane region" description="Helical" evidence="1">
    <location>
        <begin position="151"/>
        <end position="171"/>
    </location>
</feature>
<proteinExistence type="predicted"/>
<dbReference type="AlphaFoldDB" id="A0A9X1TX64"/>
<accession>A0A9X1TX64</accession>
<feature type="transmembrane region" description="Helical" evidence="1">
    <location>
        <begin position="87"/>
        <end position="105"/>
    </location>
</feature>
<evidence type="ECO:0000313" key="4">
    <source>
        <dbReference type="Proteomes" id="UP001139410"/>
    </source>
</evidence>
<reference evidence="3" key="1">
    <citation type="submission" date="2022-01" db="EMBL/GenBank/DDBJ databases">
        <authorList>
            <person name="Jo J.-H."/>
            <person name="Im W.-T."/>
        </authorList>
    </citation>
    <scope>NUCLEOTIDE SEQUENCE</scope>
    <source>
        <strain evidence="3">G124</strain>
    </source>
</reference>
<feature type="transmembrane region" description="Helical" evidence="1">
    <location>
        <begin position="42"/>
        <end position="66"/>
    </location>
</feature>
<feature type="transmembrane region" description="Helical" evidence="1">
    <location>
        <begin position="250"/>
        <end position="273"/>
    </location>
</feature>
<dbReference type="EMBL" id="JAKFGM010000002">
    <property type="protein sequence ID" value="MCF2514825.1"/>
    <property type="molecule type" value="Genomic_DNA"/>
</dbReference>
<name>A0A9X1TX64_9SPHN</name>
<sequence>MDDISTKRALAFPALLALVMLAVASAISLQTGVSGWRVFAPYLGAWGASTLLSMLVWMFVQVLVLLPTRADHPLQAVLRRVREPARVALLPAFIFPLFLGAYTWAKCSIPFTVGYGWEEVWANADRMIFGEDAWRWAHSVLPEFLASAMTFYYAVIWGFALVFSGTLISAFASRRFTATYFTALMLCWLIGGTAMAYSISAAGPVFAHLTDPNLADRFLPLRVELGRILAKDDLVLKSQRYLAIGMNMKIALKGGGVSAMPSMHIATATILALMAFRTRWFPLALLFWGLTFFGSIYLGYHYAVDAPVAAIAAVFCWIIARKIFAVPSQSMTDDSREALASS</sequence>
<dbReference type="RefSeq" id="WP_235067322.1">
    <property type="nucleotide sequence ID" value="NZ_JAKFGM010000002.1"/>
</dbReference>
<keyword evidence="4" id="KW-1185">Reference proteome</keyword>
<dbReference type="Pfam" id="PF14378">
    <property type="entry name" value="PAP2_3"/>
    <property type="match status" value="1"/>
</dbReference>
<keyword evidence="1" id="KW-1133">Transmembrane helix</keyword>
<feature type="transmembrane region" description="Helical" evidence="1">
    <location>
        <begin position="306"/>
        <end position="324"/>
    </location>
</feature>
<protein>
    <submittedName>
        <fullName evidence="3">Phosphatase PAP2 family protein</fullName>
    </submittedName>
</protein>
<feature type="transmembrane region" description="Helical" evidence="1">
    <location>
        <begin position="280"/>
        <end position="300"/>
    </location>
</feature>
<evidence type="ECO:0000259" key="2">
    <source>
        <dbReference type="Pfam" id="PF14378"/>
    </source>
</evidence>
<feature type="domain" description="Inositolphosphotransferase Aur1/Ipt1" evidence="2">
    <location>
        <begin position="144"/>
        <end position="315"/>
    </location>
</feature>
<dbReference type="Proteomes" id="UP001139410">
    <property type="component" value="Unassembled WGS sequence"/>
</dbReference>
<organism evidence="3 4">
    <name type="scientific">Sphingomonas cremea</name>
    <dbReference type="NCBI Taxonomy" id="2904799"/>
    <lineage>
        <taxon>Bacteria</taxon>
        <taxon>Pseudomonadati</taxon>
        <taxon>Pseudomonadota</taxon>
        <taxon>Alphaproteobacteria</taxon>
        <taxon>Sphingomonadales</taxon>
        <taxon>Sphingomonadaceae</taxon>
        <taxon>Sphingomonas</taxon>
    </lineage>
</organism>
<evidence type="ECO:0000313" key="3">
    <source>
        <dbReference type="EMBL" id="MCF2514825.1"/>
    </source>
</evidence>
<dbReference type="GO" id="GO:0016020">
    <property type="term" value="C:membrane"/>
    <property type="evidence" value="ECO:0007669"/>
    <property type="project" value="UniProtKB-SubCell"/>
</dbReference>